<dbReference type="PANTHER" id="PTHR24089">
    <property type="entry name" value="SOLUTE CARRIER FAMILY 25"/>
    <property type="match status" value="1"/>
</dbReference>
<protein>
    <recommendedName>
        <fullName evidence="10">Mitochondrial fusion protein</fullName>
    </recommendedName>
</protein>
<gene>
    <name evidence="8" type="ORF">GTA08_BOTSDO01319</name>
</gene>
<keyword evidence="2" id="KW-0812">Transmembrane</keyword>
<accession>A0A8H4NGX5</accession>
<evidence type="ECO:0000313" key="9">
    <source>
        <dbReference type="Proteomes" id="UP000572817"/>
    </source>
</evidence>
<feature type="region of interest" description="Disordered" evidence="7">
    <location>
        <begin position="1"/>
        <end position="73"/>
    </location>
</feature>
<evidence type="ECO:0000256" key="2">
    <source>
        <dbReference type="ARBA" id="ARBA00022692"/>
    </source>
</evidence>
<sequence>MHSADDNIYHARANHAHEPLMATSRDQPNPLRPYYIPPSIGLPNDPVPNAAPRVSPSAKPSASPPKPSFGSQARDILSDLDYGVDLSLGDGSPTVAEMAKKLLDQAVWNYTSVLFAQPFEVAKTVLQLHSPRSDQQSGLLDPEDAKRRAAAAARARLQEYSDSDSGDDSPSYFSSTAPRSSLSAASRSDSRSPRHRQAARAAPPPKQTLTHSYKLDLKQSDSLLEVLSQLWTKEGAWGVWKGTNSTFVYNFLLKTIETWMRSLLSALLNVPDPGLLGGYGVGGGGLDVVDSPNPITSLAVAVAAAGITGLVLAPLDMVRTRLLVTPHTVSPRAILPNLRSLPSLTVPSSLLPITLLHSTIPTFLSASTPIFLRSTLHIDPVLTPATYSVCTFLSSATELFIKLPLETVLRRGQASVLTEHAARQADFSAHTNFRSSSSSRQSRSRSPTKRSSLELEPLPTVVDIGPYRGLLGTMWYIVREEGSTGPGPGAPPVARTTAAGVVRYQQQKVNKGQGTPGLVRGWRVGFWGLVGVWGAAMLGGSGGGEF</sequence>
<name>A0A8H4NGX5_9PEZI</name>
<evidence type="ECO:0008006" key="10">
    <source>
        <dbReference type="Google" id="ProtNLM"/>
    </source>
</evidence>
<keyword evidence="9" id="KW-1185">Reference proteome</keyword>
<comment type="caution">
    <text evidence="8">The sequence shown here is derived from an EMBL/GenBank/DDBJ whole genome shotgun (WGS) entry which is preliminary data.</text>
</comment>
<feature type="compositionally biased region" description="Low complexity" evidence="7">
    <location>
        <begin position="168"/>
        <end position="187"/>
    </location>
</feature>
<dbReference type="InterPro" id="IPR023395">
    <property type="entry name" value="MCP_dom_sf"/>
</dbReference>
<dbReference type="SUPFAM" id="SSF103506">
    <property type="entry name" value="Mitochondrial carrier"/>
    <property type="match status" value="1"/>
</dbReference>
<keyword evidence="3" id="KW-0677">Repeat</keyword>
<evidence type="ECO:0000256" key="4">
    <source>
        <dbReference type="ARBA" id="ARBA00022792"/>
    </source>
</evidence>
<feature type="region of interest" description="Disordered" evidence="7">
    <location>
        <begin position="130"/>
        <end position="209"/>
    </location>
</feature>
<keyword evidence="6" id="KW-0472">Membrane</keyword>
<evidence type="ECO:0000256" key="6">
    <source>
        <dbReference type="ARBA" id="ARBA00023136"/>
    </source>
</evidence>
<evidence type="ECO:0000256" key="3">
    <source>
        <dbReference type="ARBA" id="ARBA00022737"/>
    </source>
</evidence>
<keyword evidence="5" id="KW-1133">Transmembrane helix</keyword>
<dbReference type="EMBL" id="WWBZ02000001">
    <property type="protein sequence ID" value="KAF4314487.1"/>
    <property type="molecule type" value="Genomic_DNA"/>
</dbReference>
<evidence type="ECO:0000256" key="1">
    <source>
        <dbReference type="ARBA" id="ARBA00004325"/>
    </source>
</evidence>
<evidence type="ECO:0000256" key="5">
    <source>
        <dbReference type="ARBA" id="ARBA00022989"/>
    </source>
</evidence>
<proteinExistence type="predicted"/>
<comment type="subcellular location">
    <subcellularLocation>
        <location evidence="1">Mitochondrion membrane</location>
    </subcellularLocation>
</comment>
<evidence type="ECO:0000256" key="7">
    <source>
        <dbReference type="SAM" id="MobiDB-lite"/>
    </source>
</evidence>
<evidence type="ECO:0000313" key="8">
    <source>
        <dbReference type="EMBL" id="KAF4314487.1"/>
    </source>
</evidence>
<keyword evidence="4" id="KW-0999">Mitochondrion inner membrane</keyword>
<dbReference type="OrthoDB" id="77989at2759"/>
<dbReference type="GO" id="GO:0031966">
    <property type="term" value="C:mitochondrial membrane"/>
    <property type="evidence" value="ECO:0007669"/>
    <property type="project" value="UniProtKB-SubCell"/>
</dbReference>
<dbReference type="AlphaFoldDB" id="A0A8H4NGX5"/>
<keyword evidence="4" id="KW-0496">Mitochondrion</keyword>
<dbReference type="Proteomes" id="UP000572817">
    <property type="component" value="Unassembled WGS sequence"/>
</dbReference>
<reference evidence="8" key="1">
    <citation type="submission" date="2020-04" db="EMBL/GenBank/DDBJ databases">
        <title>Genome Assembly and Annotation of Botryosphaeria dothidea sdau 11-99, a Latent Pathogen of Apple Fruit Ring Rot in China.</title>
        <authorList>
            <person name="Yu C."/>
            <person name="Diao Y."/>
            <person name="Lu Q."/>
            <person name="Zhao J."/>
            <person name="Cui S."/>
            <person name="Peng C."/>
            <person name="He B."/>
            <person name="Liu H."/>
        </authorList>
    </citation>
    <scope>NUCLEOTIDE SEQUENCE [LARGE SCALE GENOMIC DNA]</scope>
    <source>
        <strain evidence="8">Sdau11-99</strain>
    </source>
</reference>
<dbReference type="Gene3D" id="1.50.40.10">
    <property type="entry name" value="Mitochondrial carrier domain"/>
    <property type="match status" value="1"/>
</dbReference>
<feature type="region of interest" description="Disordered" evidence="7">
    <location>
        <begin position="428"/>
        <end position="452"/>
    </location>
</feature>
<organism evidence="8 9">
    <name type="scientific">Botryosphaeria dothidea</name>
    <dbReference type="NCBI Taxonomy" id="55169"/>
    <lineage>
        <taxon>Eukaryota</taxon>
        <taxon>Fungi</taxon>
        <taxon>Dikarya</taxon>
        <taxon>Ascomycota</taxon>
        <taxon>Pezizomycotina</taxon>
        <taxon>Dothideomycetes</taxon>
        <taxon>Dothideomycetes incertae sedis</taxon>
        <taxon>Botryosphaeriales</taxon>
        <taxon>Botryosphaeriaceae</taxon>
        <taxon>Botryosphaeria</taxon>
    </lineage>
</organism>